<organism evidence="2 3">
    <name type="scientific">Pelagihabitans pacificus</name>
    <dbReference type="NCBI Taxonomy" id="2696054"/>
    <lineage>
        <taxon>Bacteria</taxon>
        <taxon>Pseudomonadati</taxon>
        <taxon>Bacteroidota</taxon>
        <taxon>Flavobacteriia</taxon>
        <taxon>Flavobacteriales</taxon>
        <taxon>Flavobacteriaceae</taxon>
        <taxon>Pelagihabitans</taxon>
    </lineage>
</organism>
<dbReference type="EMBL" id="VIKU02000001">
    <property type="protein sequence ID" value="NHF58973.1"/>
    <property type="molecule type" value="Genomic_DNA"/>
</dbReference>
<reference evidence="2" key="1">
    <citation type="submission" date="2019-07" db="EMBL/GenBank/DDBJ databases">
        <authorList>
            <person name="De-Chao Zhang Q."/>
        </authorList>
    </citation>
    <scope>NUCLEOTIDE SEQUENCE</scope>
    <source>
        <strain evidence="2">TP-CH-4</strain>
    </source>
</reference>
<feature type="transmembrane region" description="Helical" evidence="1">
    <location>
        <begin position="217"/>
        <end position="241"/>
    </location>
</feature>
<keyword evidence="3" id="KW-1185">Reference proteome</keyword>
<comment type="caution">
    <text evidence="2">The sequence shown here is derived from an EMBL/GenBank/DDBJ whole genome shotgun (WGS) entry which is preliminary data.</text>
</comment>
<feature type="transmembrane region" description="Helical" evidence="1">
    <location>
        <begin position="38"/>
        <end position="58"/>
    </location>
</feature>
<keyword evidence="1" id="KW-1133">Transmembrane helix</keyword>
<name>A0A967ARJ1_9FLAO</name>
<keyword evidence="1" id="KW-0472">Membrane</keyword>
<feature type="transmembrane region" description="Helical" evidence="1">
    <location>
        <begin position="5"/>
        <end position="23"/>
    </location>
</feature>
<proteinExistence type="predicted"/>
<feature type="transmembrane region" description="Helical" evidence="1">
    <location>
        <begin position="143"/>
        <end position="163"/>
    </location>
</feature>
<dbReference type="AlphaFoldDB" id="A0A967ARJ1"/>
<feature type="transmembrane region" description="Helical" evidence="1">
    <location>
        <begin position="253"/>
        <end position="273"/>
    </location>
</feature>
<evidence type="ECO:0000313" key="2">
    <source>
        <dbReference type="EMBL" id="NHF58973.1"/>
    </source>
</evidence>
<protein>
    <submittedName>
        <fullName evidence="2">Uncharacterized protein</fullName>
    </submittedName>
</protein>
<reference evidence="2" key="2">
    <citation type="submission" date="2020-03" db="EMBL/GenBank/DDBJ databases">
        <title>Flavobacteriaceae bacterium strain TP-CH-4, a member of the family Flavobacteriaceae isolated from a deep-sea seamount.</title>
        <authorList>
            <person name="Zhang D.-C."/>
        </authorList>
    </citation>
    <scope>NUCLEOTIDE SEQUENCE</scope>
    <source>
        <strain evidence="2">TP-CH-4</strain>
    </source>
</reference>
<evidence type="ECO:0000256" key="1">
    <source>
        <dbReference type="SAM" id="Phobius"/>
    </source>
</evidence>
<feature type="transmembrane region" description="Helical" evidence="1">
    <location>
        <begin position="65"/>
        <end position="85"/>
    </location>
</feature>
<evidence type="ECO:0000313" key="3">
    <source>
        <dbReference type="Proteomes" id="UP000707206"/>
    </source>
</evidence>
<gene>
    <name evidence="2" type="ORF">FK220_006460</name>
</gene>
<feature type="transmembrane region" description="Helical" evidence="1">
    <location>
        <begin position="175"/>
        <end position="197"/>
    </location>
</feature>
<dbReference type="Proteomes" id="UP000707206">
    <property type="component" value="Unassembled WGS sequence"/>
</dbReference>
<keyword evidence="1" id="KW-0812">Transmembrane</keyword>
<feature type="transmembrane region" description="Helical" evidence="1">
    <location>
        <begin position="105"/>
        <end position="123"/>
    </location>
</feature>
<dbReference type="RefSeq" id="WP_152573430.1">
    <property type="nucleotide sequence ID" value="NZ_VIKU02000001.1"/>
</dbReference>
<sequence length="300" mass="34486">MPALVVYILLLVLALIACVLFYIPRKNWFNLKVAKEEGWGTLVVLLIGMGTGLLCFVFSKLLFSAFCLSISSSIIEYTILINNVYWVGAELVSPFRTIKYPLSYFGLHTLSYFAGLYAVLYCLSKLNLTSKYNLAHDRLKLQLMCLGLYLFLETLLYVSYPFQTFESGWRIFHNFFAVFVARLHFTACLFIAAWMQFHYPWVKMALRSKVLSVRHQWLSGIFSTARTTIAFFVAQGMLFLLPAFIRSYAPSNFGLVISLLFNGGLLFVFWRWVSPAMVQLMQFVIDFEKGKQTRGKPTTQ</sequence>
<accession>A0A967ARJ1</accession>